<evidence type="ECO:0000313" key="3">
    <source>
        <dbReference type="Proteomes" id="UP000595437"/>
    </source>
</evidence>
<dbReference type="AlphaFoldDB" id="A0A7T8GV34"/>
<evidence type="ECO:0000256" key="1">
    <source>
        <dbReference type="SAM" id="MobiDB-lite"/>
    </source>
</evidence>
<sequence>MDVEDERGASKSKLNVIQEEGQEEKEEEELLEAPTPKRSVRSKKPTLSQGTLPLLPEEHESSVEEAATPLRK</sequence>
<feature type="non-terminal residue" evidence="2">
    <location>
        <position position="72"/>
    </location>
</feature>
<feature type="compositionally biased region" description="Acidic residues" evidence="1">
    <location>
        <begin position="20"/>
        <end position="31"/>
    </location>
</feature>
<organism evidence="2 3">
    <name type="scientific">Caligus rogercresseyi</name>
    <name type="common">Sea louse</name>
    <dbReference type="NCBI Taxonomy" id="217165"/>
    <lineage>
        <taxon>Eukaryota</taxon>
        <taxon>Metazoa</taxon>
        <taxon>Ecdysozoa</taxon>
        <taxon>Arthropoda</taxon>
        <taxon>Crustacea</taxon>
        <taxon>Multicrustacea</taxon>
        <taxon>Hexanauplia</taxon>
        <taxon>Copepoda</taxon>
        <taxon>Siphonostomatoida</taxon>
        <taxon>Caligidae</taxon>
        <taxon>Caligus</taxon>
    </lineage>
</organism>
<name>A0A7T8GV34_CALRO</name>
<feature type="region of interest" description="Disordered" evidence="1">
    <location>
        <begin position="1"/>
        <end position="72"/>
    </location>
</feature>
<proteinExistence type="predicted"/>
<gene>
    <name evidence="2" type="ORF">FKW44_018555</name>
</gene>
<keyword evidence="3" id="KW-1185">Reference proteome</keyword>
<accession>A0A7T8GV34</accession>
<protein>
    <submittedName>
        <fullName evidence="2">Uncharacterized protein</fullName>
    </submittedName>
</protein>
<evidence type="ECO:0000313" key="2">
    <source>
        <dbReference type="EMBL" id="QQP38076.1"/>
    </source>
</evidence>
<dbReference type="EMBL" id="CP045902">
    <property type="protein sequence ID" value="QQP38076.1"/>
    <property type="molecule type" value="Genomic_DNA"/>
</dbReference>
<dbReference type="Proteomes" id="UP000595437">
    <property type="component" value="Chromosome 13"/>
</dbReference>
<reference evidence="3" key="1">
    <citation type="submission" date="2021-01" db="EMBL/GenBank/DDBJ databases">
        <title>Caligus Genome Assembly.</title>
        <authorList>
            <person name="Gallardo-Escarate C."/>
        </authorList>
    </citation>
    <scope>NUCLEOTIDE SEQUENCE [LARGE SCALE GENOMIC DNA]</scope>
</reference>